<dbReference type="Proteomes" id="UP000054477">
    <property type="component" value="Unassembled WGS sequence"/>
</dbReference>
<dbReference type="Gene3D" id="3.40.50.620">
    <property type="entry name" value="HUPs"/>
    <property type="match status" value="1"/>
</dbReference>
<dbReference type="PANTHER" id="PTHR46264:SF4">
    <property type="entry name" value="TYROSINE--TRNA LIGASE, CYTOPLASMIC"/>
    <property type="match status" value="1"/>
</dbReference>
<evidence type="ECO:0000256" key="1">
    <source>
        <dbReference type="ARBA" id="ARBA00013160"/>
    </source>
</evidence>
<keyword evidence="3 9" id="KW-0547">Nucleotide-binding</keyword>
<dbReference type="SUPFAM" id="SSF52374">
    <property type="entry name" value="Nucleotidylyl transferase"/>
    <property type="match status" value="1"/>
</dbReference>
<dbReference type="PANTHER" id="PTHR46264">
    <property type="entry name" value="TYROSINE-TRNA LIGASE"/>
    <property type="match status" value="1"/>
</dbReference>
<evidence type="ECO:0000256" key="3">
    <source>
        <dbReference type="ARBA" id="ARBA00022741"/>
    </source>
</evidence>
<evidence type="ECO:0000256" key="7">
    <source>
        <dbReference type="ARBA" id="ARBA00033323"/>
    </source>
</evidence>
<comment type="catalytic activity">
    <reaction evidence="8">
        <text>tRNA(Tyr) + L-tyrosine + ATP = L-tyrosyl-tRNA(Tyr) + AMP + diphosphate + H(+)</text>
        <dbReference type="Rhea" id="RHEA:10220"/>
        <dbReference type="Rhea" id="RHEA-COMP:9706"/>
        <dbReference type="Rhea" id="RHEA-COMP:9707"/>
        <dbReference type="ChEBI" id="CHEBI:15378"/>
        <dbReference type="ChEBI" id="CHEBI:30616"/>
        <dbReference type="ChEBI" id="CHEBI:33019"/>
        <dbReference type="ChEBI" id="CHEBI:58315"/>
        <dbReference type="ChEBI" id="CHEBI:78442"/>
        <dbReference type="ChEBI" id="CHEBI:78536"/>
        <dbReference type="ChEBI" id="CHEBI:456215"/>
        <dbReference type="EC" id="6.1.1.1"/>
    </reaction>
</comment>
<dbReference type="InterPro" id="IPR050489">
    <property type="entry name" value="Tyr-tRNA_synthase"/>
</dbReference>
<dbReference type="STRING" id="1095629.A0A0C9XJ62"/>
<organism evidence="10 11">
    <name type="scientific">Laccaria amethystina LaAM-08-1</name>
    <dbReference type="NCBI Taxonomy" id="1095629"/>
    <lineage>
        <taxon>Eukaryota</taxon>
        <taxon>Fungi</taxon>
        <taxon>Dikarya</taxon>
        <taxon>Basidiomycota</taxon>
        <taxon>Agaricomycotina</taxon>
        <taxon>Agaricomycetes</taxon>
        <taxon>Agaricomycetidae</taxon>
        <taxon>Agaricales</taxon>
        <taxon>Agaricineae</taxon>
        <taxon>Hydnangiaceae</taxon>
        <taxon>Laccaria</taxon>
    </lineage>
</organism>
<keyword evidence="5 9" id="KW-0648">Protein biosynthesis</keyword>
<dbReference type="GO" id="GO:0004831">
    <property type="term" value="F:tyrosine-tRNA ligase activity"/>
    <property type="evidence" value="ECO:0007669"/>
    <property type="project" value="UniProtKB-EC"/>
</dbReference>
<dbReference type="HOGENOM" id="CLU_1447911_0_0_1"/>
<dbReference type="OrthoDB" id="197206at2759"/>
<dbReference type="EMBL" id="KN838563">
    <property type="protein sequence ID" value="KIK05061.1"/>
    <property type="molecule type" value="Genomic_DNA"/>
</dbReference>
<dbReference type="GO" id="GO:0006437">
    <property type="term" value="P:tyrosyl-tRNA aminoacylation"/>
    <property type="evidence" value="ECO:0007669"/>
    <property type="project" value="InterPro"/>
</dbReference>
<reference evidence="10 11" key="1">
    <citation type="submission" date="2014-04" db="EMBL/GenBank/DDBJ databases">
        <authorList>
            <consortium name="DOE Joint Genome Institute"/>
            <person name="Kuo A."/>
            <person name="Kohler A."/>
            <person name="Nagy L.G."/>
            <person name="Floudas D."/>
            <person name="Copeland A."/>
            <person name="Barry K.W."/>
            <person name="Cichocki N."/>
            <person name="Veneault-Fourrey C."/>
            <person name="LaButti K."/>
            <person name="Lindquist E.A."/>
            <person name="Lipzen A."/>
            <person name="Lundell T."/>
            <person name="Morin E."/>
            <person name="Murat C."/>
            <person name="Sun H."/>
            <person name="Tunlid A."/>
            <person name="Henrissat B."/>
            <person name="Grigoriev I.V."/>
            <person name="Hibbett D.S."/>
            <person name="Martin F."/>
            <person name="Nordberg H.P."/>
            <person name="Cantor M.N."/>
            <person name="Hua S.X."/>
        </authorList>
    </citation>
    <scope>NUCLEOTIDE SEQUENCE [LARGE SCALE GENOMIC DNA]</scope>
    <source>
        <strain evidence="10 11">LaAM-08-1</strain>
    </source>
</reference>
<accession>A0A0C9XJ62</accession>
<keyword evidence="2 9" id="KW-0436">Ligase</keyword>
<dbReference type="InterPro" id="IPR014729">
    <property type="entry name" value="Rossmann-like_a/b/a_fold"/>
</dbReference>
<dbReference type="InterPro" id="IPR002307">
    <property type="entry name" value="Tyr-tRNA-ligase"/>
</dbReference>
<evidence type="ECO:0000256" key="6">
    <source>
        <dbReference type="ARBA" id="ARBA00023146"/>
    </source>
</evidence>
<comment type="similarity">
    <text evidence="9">Belongs to the class-I aminoacyl-tRNA synthetase family.</text>
</comment>
<dbReference type="AlphaFoldDB" id="A0A0C9XJ62"/>
<dbReference type="InterPro" id="IPR002305">
    <property type="entry name" value="aa-tRNA-synth_Ic"/>
</dbReference>
<gene>
    <name evidence="10" type="ORF">K443DRAFT_4074</name>
</gene>
<proteinExistence type="inferred from homology"/>
<keyword evidence="6 9" id="KW-0030">Aminoacyl-tRNA synthetase</keyword>
<sequence length="187" mass="21170">MAIEDKFERVAWVERRRKCKDDDSDAEQVLCRVLERNPTYVVSPTPDRRTNTKEYNLDNYKLCAIVSEHDAKKAGAEVVKQIESPLLSGLLYPGLQALDEQYLGVDFQFGGVDQRKIFTFAELYLPRLGYAKRAHLMNTMVPGLAGGKMSSSGPNFKIDFIDSPEVVEKELRAAFCEERNVDENGCL</sequence>
<dbReference type="EC" id="6.1.1.1" evidence="1"/>
<keyword evidence="11" id="KW-1185">Reference proteome</keyword>
<evidence type="ECO:0000256" key="4">
    <source>
        <dbReference type="ARBA" id="ARBA00022840"/>
    </source>
</evidence>
<reference evidence="11" key="2">
    <citation type="submission" date="2015-01" db="EMBL/GenBank/DDBJ databases">
        <title>Evolutionary Origins and Diversification of the Mycorrhizal Mutualists.</title>
        <authorList>
            <consortium name="DOE Joint Genome Institute"/>
            <consortium name="Mycorrhizal Genomics Consortium"/>
            <person name="Kohler A."/>
            <person name="Kuo A."/>
            <person name="Nagy L.G."/>
            <person name="Floudas D."/>
            <person name="Copeland A."/>
            <person name="Barry K.W."/>
            <person name="Cichocki N."/>
            <person name="Veneault-Fourrey C."/>
            <person name="LaButti K."/>
            <person name="Lindquist E.A."/>
            <person name="Lipzen A."/>
            <person name="Lundell T."/>
            <person name="Morin E."/>
            <person name="Murat C."/>
            <person name="Riley R."/>
            <person name="Ohm R."/>
            <person name="Sun H."/>
            <person name="Tunlid A."/>
            <person name="Henrissat B."/>
            <person name="Grigoriev I.V."/>
            <person name="Hibbett D.S."/>
            <person name="Martin F."/>
        </authorList>
    </citation>
    <scope>NUCLEOTIDE SEQUENCE [LARGE SCALE GENOMIC DNA]</scope>
    <source>
        <strain evidence="11">LaAM-08-1</strain>
    </source>
</reference>
<evidence type="ECO:0000256" key="9">
    <source>
        <dbReference type="RuleBase" id="RU363036"/>
    </source>
</evidence>
<dbReference type="Pfam" id="PF00579">
    <property type="entry name" value="tRNA-synt_1b"/>
    <property type="match status" value="1"/>
</dbReference>
<evidence type="ECO:0000256" key="2">
    <source>
        <dbReference type="ARBA" id="ARBA00022598"/>
    </source>
</evidence>
<evidence type="ECO:0000256" key="5">
    <source>
        <dbReference type="ARBA" id="ARBA00022917"/>
    </source>
</evidence>
<evidence type="ECO:0000256" key="8">
    <source>
        <dbReference type="ARBA" id="ARBA00048248"/>
    </source>
</evidence>
<dbReference type="PRINTS" id="PR01040">
    <property type="entry name" value="TRNASYNTHTYR"/>
</dbReference>
<dbReference type="Gene3D" id="1.10.240.10">
    <property type="entry name" value="Tyrosyl-Transfer RNA Synthetase"/>
    <property type="match status" value="1"/>
</dbReference>
<dbReference type="GO" id="GO:0005737">
    <property type="term" value="C:cytoplasm"/>
    <property type="evidence" value="ECO:0007669"/>
    <property type="project" value="TreeGrafter"/>
</dbReference>
<name>A0A0C9XJ62_9AGAR</name>
<keyword evidence="4 9" id="KW-0067">ATP-binding</keyword>
<evidence type="ECO:0000313" key="10">
    <source>
        <dbReference type="EMBL" id="KIK05061.1"/>
    </source>
</evidence>
<protein>
    <recommendedName>
        <fullName evidence="1">tyrosine--tRNA ligase</fullName>
        <ecNumber evidence="1">6.1.1.1</ecNumber>
    </recommendedName>
    <alternativeName>
        <fullName evidence="7">Tyrosyl-tRNA synthetase</fullName>
    </alternativeName>
</protein>
<dbReference type="GO" id="GO:0005524">
    <property type="term" value="F:ATP binding"/>
    <property type="evidence" value="ECO:0007669"/>
    <property type="project" value="UniProtKB-KW"/>
</dbReference>
<evidence type="ECO:0000313" key="11">
    <source>
        <dbReference type="Proteomes" id="UP000054477"/>
    </source>
</evidence>